<sequence length="168" mass="18986">MVFLVVSRLSALDSRNTLSSICFQSVLFLGPPTRNIQVARRYTAVLPNGMCSAILGTHRNPPLFAQERDVLSGRSSFTGVLASGSARRKFAHNLCWSTSRPRRLGRRRRSTLMSCLCDRVWRASSRVSAAILAVEASPTAHSTYFRTLRQAICFLRWRHNYNRRGQTL</sequence>
<keyword evidence="2" id="KW-1185">Reference proteome</keyword>
<dbReference type="AlphaFoldDB" id="A0AAD7MFR6"/>
<evidence type="ECO:0000313" key="1">
    <source>
        <dbReference type="EMBL" id="KAJ7715330.1"/>
    </source>
</evidence>
<dbReference type="Proteomes" id="UP001215598">
    <property type="component" value="Unassembled WGS sequence"/>
</dbReference>
<feature type="non-terminal residue" evidence="1">
    <location>
        <position position="168"/>
    </location>
</feature>
<evidence type="ECO:0000313" key="2">
    <source>
        <dbReference type="Proteomes" id="UP001215598"/>
    </source>
</evidence>
<gene>
    <name evidence="1" type="ORF">B0H16DRAFT_1898767</name>
</gene>
<proteinExistence type="predicted"/>
<dbReference type="EMBL" id="JARKIB010000310">
    <property type="protein sequence ID" value="KAJ7715330.1"/>
    <property type="molecule type" value="Genomic_DNA"/>
</dbReference>
<reference evidence="1" key="1">
    <citation type="submission" date="2023-03" db="EMBL/GenBank/DDBJ databases">
        <title>Massive genome expansion in bonnet fungi (Mycena s.s.) driven by repeated elements and novel gene families across ecological guilds.</title>
        <authorList>
            <consortium name="Lawrence Berkeley National Laboratory"/>
            <person name="Harder C.B."/>
            <person name="Miyauchi S."/>
            <person name="Viragh M."/>
            <person name="Kuo A."/>
            <person name="Thoen E."/>
            <person name="Andreopoulos B."/>
            <person name="Lu D."/>
            <person name="Skrede I."/>
            <person name="Drula E."/>
            <person name="Henrissat B."/>
            <person name="Morin E."/>
            <person name="Kohler A."/>
            <person name="Barry K."/>
            <person name="LaButti K."/>
            <person name="Morin E."/>
            <person name="Salamov A."/>
            <person name="Lipzen A."/>
            <person name="Mereny Z."/>
            <person name="Hegedus B."/>
            <person name="Baldrian P."/>
            <person name="Stursova M."/>
            <person name="Weitz H."/>
            <person name="Taylor A."/>
            <person name="Grigoriev I.V."/>
            <person name="Nagy L.G."/>
            <person name="Martin F."/>
            <person name="Kauserud H."/>
        </authorList>
    </citation>
    <scope>NUCLEOTIDE SEQUENCE</scope>
    <source>
        <strain evidence="1">CBHHK182m</strain>
    </source>
</reference>
<accession>A0AAD7MFR6</accession>
<organism evidence="1 2">
    <name type="scientific">Mycena metata</name>
    <dbReference type="NCBI Taxonomy" id="1033252"/>
    <lineage>
        <taxon>Eukaryota</taxon>
        <taxon>Fungi</taxon>
        <taxon>Dikarya</taxon>
        <taxon>Basidiomycota</taxon>
        <taxon>Agaricomycotina</taxon>
        <taxon>Agaricomycetes</taxon>
        <taxon>Agaricomycetidae</taxon>
        <taxon>Agaricales</taxon>
        <taxon>Marasmiineae</taxon>
        <taxon>Mycenaceae</taxon>
        <taxon>Mycena</taxon>
    </lineage>
</organism>
<comment type="caution">
    <text evidence="1">The sequence shown here is derived from an EMBL/GenBank/DDBJ whole genome shotgun (WGS) entry which is preliminary data.</text>
</comment>
<name>A0AAD7MFR6_9AGAR</name>
<protein>
    <submittedName>
        <fullName evidence="1">Uncharacterized protein</fullName>
    </submittedName>
</protein>